<keyword evidence="5" id="KW-0571">Peptide transport</keyword>
<dbReference type="PROSITE" id="PS01040">
    <property type="entry name" value="SBP_BACTERIAL_5"/>
    <property type="match status" value="1"/>
</dbReference>
<dbReference type="GO" id="GO:0043190">
    <property type="term" value="C:ATP-binding cassette (ABC) transporter complex"/>
    <property type="evidence" value="ECO:0007669"/>
    <property type="project" value="InterPro"/>
</dbReference>
<dbReference type="PROSITE" id="PS51257">
    <property type="entry name" value="PROKAR_LIPOPROTEIN"/>
    <property type="match status" value="1"/>
</dbReference>
<keyword evidence="5" id="KW-0653">Protein transport</keyword>
<evidence type="ECO:0000259" key="7">
    <source>
        <dbReference type="Pfam" id="PF00496"/>
    </source>
</evidence>
<feature type="signal peptide" evidence="6">
    <location>
        <begin position="1"/>
        <end position="21"/>
    </location>
</feature>
<dbReference type="PIRSF" id="PIRSF002741">
    <property type="entry name" value="MppA"/>
    <property type="match status" value="1"/>
</dbReference>
<reference evidence="8 9" key="1">
    <citation type="journal article" date="2015" name="Genome Announc.">
        <title>Expanding the biotechnology potential of lactobacilli through comparative genomics of 213 strains and associated genera.</title>
        <authorList>
            <person name="Sun Z."/>
            <person name="Harris H.M."/>
            <person name="McCann A."/>
            <person name="Guo C."/>
            <person name="Argimon S."/>
            <person name="Zhang W."/>
            <person name="Yang X."/>
            <person name="Jeffery I.B."/>
            <person name="Cooney J.C."/>
            <person name="Kagawa T.F."/>
            <person name="Liu W."/>
            <person name="Song Y."/>
            <person name="Salvetti E."/>
            <person name="Wrobel A."/>
            <person name="Rasinkangas P."/>
            <person name="Parkhill J."/>
            <person name="Rea M.C."/>
            <person name="O'Sullivan O."/>
            <person name="Ritari J."/>
            <person name="Douillard F.P."/>
            <person name="Paul Ross R."/>
            <person name="Yang R."/>
            <person name="Briner A.E."/>
            <person name="Felis G.E."/>
            <person name="de Vos W.M."/>
            <person name="Barrangou R."/>
            <person name="Klaenhammer T.R."/>
            <person name="Caufield P.W."/>
            <person name="Cui Y."/>
            <person name="Zhang H."/>
            <person name="O'Toole P.W."/>
        </authorList>
    </citation>
    <scope>NUCLEOTIDE SEQUENCE [LARGE SCALE GENOMIC DNA]</scope>
    <source>
        <strain evidence="8 9">DSM 19972</strain>
    </source>
</reference>
<evidence type="ECO:0000256" key="2">
    <source>
        <dbReference type="ARBA" id="ARBA00005695"/>
    </source>
</evidence>
<dbReference type="Gene3D" id="3.90.76.10">
    <property type="entry name" value="Dipeptide-binding Protein, Domain 1"/>
    <property type="match status" value="1"/>
</dbReference>
<proteinExistence type="inferred from homology"/>
<dbReference type="InterPro" id="IPR030678">
    <property type="entry name" value="Peptide/Ni-bd"/>
</dbReference>
<dbReference type="PATRIC" id="fig|1423777.3.peg.734"/>
<evidence type="ECO:0000256" key="5">
    <source>
        <dbReference type="ARBA" id="ARBA00022856"/>
    </source>
</evidence>
<dbReference type="Gene3D" id="3.10.105.10">
    <property type="entry name" value="Dipeptide-binding Protein, Domain 3"/>
    <property type="match status" value="1"/>
</dbReference>
<gene>
    <name evidence="8" type="ORF">FD46_GL000713</name>
</gene>
<dbReference type="PANTHER" id="PTHR30290:SF10">
    <property type="entry name" value="PERIPLASMIC OLIGOPEPTIDE-BINDING PROTEIN-RELATED"/>
    <property type="match status" value="1"/>
</dbReference>
<dbReference type="GO" id="GO:0030288">
    <property type="term" value="C:outer membrane-bounded periplasmic space"/>
    <property type="evidence" value="ECO:0007669"/>
    <property type="project" value="UniProtKB-ARBA"/>
</dbReference>
<keyword evidence="3" id="KW-0813">Transport</keyword>
<comment type="caution">
    <text evidence="8">The sequence shown here is derived from an EMBL/GenBank/DDBJ whole genome shotgun (WGS) entry which is preliminary data.</text>
</comment>
<evidence type="ECO:0000313" key="8">
    <source>
        <dbReference type="EMBL" id="KRL05948.1"/>
    </source>
</evidence>
<dbReference type="InterPro" id="IPR039424">
    <property type="entry name" value="SBP_5"/>
</dbReference>
<dbReference type="SUPFAM" id="SSF53850">
    <property type="entry name" value="Periplasmic binding protein-like II"/>
    <property type="match status" value="1"/>
</dbReference>
<protein>
    <submittedName>
        <fullName evidence="8">Oligopeptide-binding protein</fullName>
    </submittedName>
</protein>
<dbReference type="InterPro" id="IPR000914">
    <property type="entry name" value="SBP_5_dom"/>
</dbReference>
<feature type="chain" id="PRO_5038785159" evidence="6">
    <location>
        <begin position="22"/>
        <end position="552"/>
    </location>
</feature>
<dbReference type="Proteomes" id="UP000051686">
    <property type="component" value="Unassembled WGS sequence"/>
</dbReference>
<dbReference type="GO" id="GO:0015833">
    <property type="term" value="P:peptide transport"/>
    <property type="evidence" value="ECO:0007669"/>
    <property type="project" value="UniProtKB-KW"/>
</dbReference>
<dbReference type="FunFam" id="3.90.76.10:FF:000001">
    <property type="entry name" value="Oligopeptide ABC transporter substrate-binding protein"/>
    <property type="match status" value="1"/>
</dbReference>
<dbReference type="GO" id="GO:1904680">
    <property type="term" value="F:peptide transmembrane transporter activity"/>
    <property type="evidence" value="ECO:0007669"/>
    <property type="project" value="TreeGrafter"/>
</dbReference>
<dbReference type="FunFam" id="3.10.105.10:FF:000001">
    <property type="entry name" value="Oligopeptide ABC transporter, oligopeptide-binding protein"/>
    <property type="match status" value="1"/>
</dbReference>
<dbReference type="CDD" id="cd08504">
    <property type="entry name" value="PBP2_OppA"/>
    <property type="match status" value="1"/>
</dbReference>
<evidence type="ECO:0000313" key="9">
    <source>
        <dbReference type="Proteomes" id="UP000051686"/>
    </source>
</evidence>
<name>A0A0R1MD17_9LACO</name>
<dbReference type="Gene3D" id="3.40.190.10">
    <property type="entry name" value="Periplasmic binding protein-like II"/>
    <property type="match status" value="1"/>
</dbReference>
<dbReference type="EMBL" id="AZEH01000020">
    <property type="protein sequence ID" value="KRL05948.1"/>
    <property type="molecule type" value="Genomic_DNA"/>
</dbReference>
<feature type="domain" description="Solute-binding protein family 5" evidence="7">
    <location>
        <begin position="87"/>
        <end position="471"/>
    </location>
</feature>
<comment type="subcellular location">
    <subcellularLocation>
        <location evidence="1">Cell membrane</location>
        <topology evidence="1">Lipid-anchor</topology>
    </subcellularLocation>
</comment>
<organism evidence="8 9">
    <name type="scientific">Liquorilactobacillus oeni DSM 19972</name>
    <dbReference type="NCBI Taxonomy" id="1423777"/>
    <lineage>
        <taxon>Bacteria</taxon>
        <taxon>Bacillati</taxon>
        <taxon>Bacillota</taxon>
        <taxon>Bacilli</taxon>
        <taxon>Lactobacillales</taxon>
        <taxon>Lactobacillaceae</taxon>
        <taxon>Liquorilactobacillus</taxon>
    </lineage>
</organism>
<evidence type="ECO:0000256" key="3">
    <source>
        <dbReference type="ARBA" id="ARBA00022448"/>
    </source>
</evidence>
<dbReference type="InterPro" id="IPR023765">
    <property type="entry name" value="SBP_5_CS"/>
</dbReference>
<keyword evidence="4 6" id="KW-0732">Signal</keyword>
<dbReference type="PANTHER" id="PTHR30290">
    <property type="entry name" value="PERIPLASMIC BINDING COMPONENT OF ABC TRANSPORTER"/>
    <property type="match status" value="1"/>
</dbReference>
<keyword evidence="9" id="KW-1185">Reference proteome</keyword>
<dbReference type="AlphaFoldDB" id="A0A0R1MD17"/>
<evidence type="ECO:0000256" key="6">
    <source>
        <dbReference type="SAM" id="SignalP"/>
    </source>
</evidence>
<evidence type="ECO:0000256" key="1">
    <source>
        <dbReference type="ARBA" id="ARBA00004193"/>
    </source>
</evidence>
<accession>A0A0R1MD17</accession>
<comment type="similarity">
    <text evidence="2">Belongs to the bacterial solute-binding protein 5 family.</text>
</comment>
<dbReference type="Pfam" id="PF00496">
    <property type="entry name" value="SBP_bac_5"/>
    <property type="match status" value="1"/>
</dbReference>
<dbReference type="STRING" id="1423777.FD46_GL000713"/>
<evidence type="ECO:0000256" key="4">
    <source>
        <dbReference type="ARBA" id="ARBA00022729"/>
    </source>
</evidence>
<sequence>MKKGMFLLKLGKKLGVGIVTAACTLALVACGKSSAGTNGSLADKQVVNWSEPSELPTMDISTATDTISFDMLNNTGEGLYRLGKNSKIEPGIAKATKVSSDGLTYTFTLRKDAKWSNGEKLTAKDFVYSWQRTVKPSTGSQYAYLFSGIKNADAITAGKKSADTLGIKADGNYKLVVTLDKKIPYFKLLMGFPSFFPQNKSVVDKYGSKYGTASKYMVYSGPFEMTGWTGSNLSWSLKKNNDYWDKKNVKLSQMNFKVNKSTTTGYNLYQSNKLDETLLGSEQAKQLSNSKEFTSRNEARTNYLEFNQTQKVFQNIKIRQAISLAINRKQLVKKVLGDGSIVSTGIVSKNLASYDGKDFADSAATTYGVNSDKAEAKKLWQQGLKELGTDKVSFTLLADDTDTAKDVSEYLQSQIEENLPGAQVTVSNVPFKTRLSKSENGDFDVVLSGWGADFSDPISFLDLFTSDNSYNNGKWKNAQYDKLIAASKSTDAGSTSKRWSDLVAASKLISKDQGVAPLYQLSQATLVKSKVKGVIFNSAGVNYNFKDTYVAK</sequence>